<dbReference type="Proteomes" id="UP001231189">
    <property type="component" value="Unassembled WGS sequence"/>
</dbReference>
<evidence type="ECO:0000313" key="8">
    <source>
        <dbReference type="Proteomes" id="UP001231189"/>
    </source>
</evidence>
<protein>
    <recommendedName>
        <fullName evidence="6">Bicarbonate transporter-like transmembrane domain-containing protein</fullName>
    </recommendedName>
</protein>
<evidence type="ECO:0000256" key="3">
    <source>
        <dbReference type="ARBA" id="ARBA00022692"/>
    </source>
</evidence>
<dbReference type="PANTHER" id="PTHR11453">
    <property type="entry name" value="ANION EXCHANGE PROTEIN"/>
    <property type="match status" value="1"/>
</dbReference>
<reference evidence="7" key="1">
    <citation type="submission" date="2023-07" db="EMBL/GenBank/DDBJ databases">
        <title>A chromosome-level genome assembly of Lolium multiflorum.</title>
        <authorList>
            <person name="Chen Y."/>
            <person name="Copetti D."/>
            <person name="Kolliker R."/>
            <person name="Studer B."/>
        </authorList>
    </citation>
    <scope>NUCLEOTIDE SEQUENCE</scope>
    <source>
        <strain evidence="7">02402/16</strain>
        <tissue evidence="7">Leaf</tissue>
    </source>
</reference>
<keyword evidence="3" id="KW-0812">Transmembrane</keyword>
<evidence type="ECO:0000256" key="4">
    <source>
        <dbReference type="ARBA" id="ARBA00022989"/>
    </source>
</evidence>
<evidence type="ECO:0000256" key="2">
    <source>
        <dbReference type="ARBA" id="ARBA00006262"/>
    </source>
</evidence>
<dbReference type="InterPro" id="IPR011531">
    <property type="entry name" value="HCO3_transpt-like_TM_dom"/>
</dbReference>
<dbReference type="GO" id="GO:0006820">
    <property type="term" value="P:monoatomic anion transport"/>
    <property type="evidence" value="ECO:0007669"/>
    <property type="project" value="InterPro"/>
</dbReference>
<keyword evidence="4" id="KW-1133">Transmembrane helix</keyword>
<keyword evidence="5" id="KW-0472">Membrane</keyword>
<evidence type="ECO:0000256" key="1">
    <source>
        <dbReference type="ARBA" id="ARBA00004141"/>
    </source>
</evidence>
<accession>A0AAD8TN96</accession>
<proteinExistence type="inferred from homology"/>
<name>A0AAD8TN96_LOLMU</name>
<dbReference type="EMBL" id="JAUUTY010000002">
    <property type="protein sequence ID" value="KAK1684757.1"/>
    <property type="molecule type" value="Genomic_DNA"/>
</dbReference>
<comment type="similarity">
    <text evidence="2">Belongs to the anion exchanger (TC 2.A.31.3) family.</text>
</comment>
<evidence type="ECO:0000259" key="6">
    <source>
        <dbReference type="Pfam" id="PF00955"/>
    </source>
</evidence>
<organism evidence="7 8">
    <name type="scientific">Lolium multiflorum</name>
    <name type="common">Italian ryegrass</name>
    <name type="synonym">Lolium perenne subsp. multiflorum</name>
    <dbReference type="NCBI Taxonomy" id="4521"/>
    <lineage>
        <taxon>Eukaryota</taxon>
        <taxon>Viridiplantae</taxon>
        <taxon>Streptophyta</taxon>
        <taxon>Embryophyta</taxon>
        <taxon>Tracheophyta</taxon>
        <taxon>Spermatophyta</taxon>
        <taxon>Magnoliopsida</taxon>
        <taxon>Liliopsida</taxon>
        <taxon>Poales</taxon>
        <taxon>Poaceae</taxon>
        <taxon>BOP clade</taxon>
        <taxon>Pooideae</taxon>
        <taxon>Poodae</taxon>
        <taxon>Poeae</taxon>
        <taxon>Poeae Chloroplast Group 2 (Poeae type)</taxon>
        <taxon>Loliodinae</taxon>
        <taxon>Loliinae</taxon>
        <taxon>Lolium</taxon>
    </lineage>
</organism>
<dbReference type="InterPro" id="IPR003020">
    <property type="entry name" value="HCO3_transpt_euk"/>
</dbReference>
<dbReference type="GO" id="GO:0005452">
    <property type="term" value="F:solute:inorganic anion antiporter activity"/>
    <property type="evidence" value="ECO:0007669"/>
    <property type="project" value="InterPro"/>
</dbReference>
<comment type="caution">
    <text evidence="7">The sequence shown here is derived from an EMBL/GenBank/DDBJ whole genome shotgun (WGS) entry which is preliminary data.</text>
</comment>
<dbReference type="GO" id="GO:0005886">
    <property type="term" value="C:plasma membrane"/>
    <property type="evidence" value="ECO:0007669"/>
    <property type="project" value="TreeGrafter"/>
</dbReference>
<dbReference type="GO" id="GO:0050801">
    <property type="term" value="P:monoatomic ion homeostasis"/>
    <property type="evidence" value="ECO:0007669"/>
    <property type="project" value="TreeGrafter"/>
</dbReference>
<evidence type="ECO:0000256" key="5">
    <source>
        <dbReference type="ARBA" id="ARBA00023136"/>
    </source>
</evidence>
<comment type="subcellular location">
    <subcellularLocation>
        <location evidence="1">Membrane</location>
        <topology evidence="1">Multi-pass membrane protein</topology>
    </subcellularLocation>
</comment>
<gene>
    <name evidence="7" type="ORF">QYE76_045605</name>
</gene>
<sequence length="184" mass="21206">MPVIKMIPTSVLWGYFAYMAIDSLPGNQFWERIQLLFIGASRRYSSFKNNICLYDLPDCLSLDMLRHNMDTNSRDSLLAAFLPYDSDLLPKFFEPSDLRELDAAEYEELEGVHHEHTLEEDGSVSGSCDSRNDAEILDELTTNRGELKHRAVGHREEGHLQVKNWTRMPLQLQPVYMGTVHDML</sequence>
<dbReference type="Pfam" id="PF00955">
    <property type="entry name" value="HCO3_cotransp"/>
    <property type="match status" value="1"/>
</dbReference>
<feature type="domain" description="Bicarbonate transporter-like transmembrane" evidence="6">
    <location>
        <begin position="2"/>
        <end position="40"/>
    </location>
</feature>
<dbReference type="AlphaFoldDB" id="A0AAD8TN96"/>
<dbReference type="PANTHER" id="PTHR11453:SF40">
    <property type="entry name" value="BORON TRANSPORTER 4-RELATED"/>
    <property type="match status" value="1"/>
</dbReference>
<keyword evidence="8" id="KW-1185">Reference proteome</keyword>
<evidence type="ECO:0000313" key="7">
    <source>
        <dbReference type="EMBL" id="KAK1684757.1"/>
    </source>
</evidence>